<dbReference type="PANTHER" id="PTHR42939">
    <property type="entry name" value="ABC TRANSPORTER ATP-BINDING PROTEIN ALBC-RELATED"/>
    <property type="match status" value="1"/>
</dbReference>
<feature type="domain" description="ABC transporter" evidence="4">
    <location>
        <begin position="1"/>
        <end position="203"/>
    </location>
</feature>
<evidence type="ECO:0000256" key="1">
    <source>
        <dbReference type="ARBA" id="ARBA00022448"/>
    </source>
</evidence>
<reference evidence="5 6" key="1">
    <citation type="submission" date="2017-02" db="EMBL/GenBank/DDBJ databases">
        <authorList>
            <person name="Peterson S.W."/>
        </authorList>
    </citation>
    <scope>NUCLEOTIDE SEQUENCE [LARGE SCALE GENOMIC DNA]</scope>
    <source>
        <strain evidence="5 6">ATCC BAA-1030</strain>
    </source>
</reference>
<name>A0A1T4QPU8_9ENTE</name>
<keyword evidence="3" id="KW-0067">ATP-binding</keyword>
<dbReference type="RefSeq" id="WP_078808169.1">
    <property type="nucleotide sequence ID" value="NZ_FUXI01000032.1"/>
</dbReference>
<evidence type="ECO:0000313" key="6">
    <source>
        <dbReference type="Proteomes" id="UP000190328"/>
    </source>
</evidence>
<dbReference type="PANTHER" id="PTHR42939:SF1">
    <property type="entry name" value="ABC TRANSPORTER ATP-BINDING PROTEIN ALBC-RELATED"/>
    <property type="match status" value="1"/>
</dbReference>
<dbReference type="PROSITE" id="PS50893">
    <property type="entry name" value="ABC_TRANSPORTER_2"/>
    <property type="match status" value="1"/>
</dbReference>
<dbReference type="InterPro" id="IPR051782">
    <property type="entry name" value="ABC_Transporter_VariousFunc"/>
</dbReference>
<accession>A0A1T4QPU8</accession>
<proteinExistence type="predicted"/>
<dbReference type="PROSITE" id="PS00211">
    <property type="entry name" value="ABC_TRANSPORTER_1"/>
    <property type="match status" value="1"/>
</dbReference>
<dbReference type="GO" id="GO:0016887">
    <property type="term" value="F:ATP hydrolysis activity"/>
    <property type="evidence" value="ECO:0007669"/>
    <property type="project" value="InterPro"/>
</dbReference>
<keyword evidence="1" id="KW-0813">Transport</keyword>
<dbReference type="AlphaFoldDB" id="A0A1T4QPU8"/>
<evidence type="ECO:0000256" key="2">
    <source>
        <dbReference type="ARBA" id="ARBA00022741"/>
    </source>
</evidence>
<dbReference type="InterPro" id="IPR003439">
    <property type="entry name" value="ABC_transporter-like_ATP-bd"/>
</dbReference>
<evidence type="ECO:0000256" key="3">
    <source>
        <dbReference type="ARBA" id="ARBA00022840"/>
    </source>
</evidence>
<dbReference type="Gene3D" id="3.40.50.300">
    <property type="entry name" value="P-loop containing nucleotide triphosphate hydrolases"/>
    <property type="match status" value="1"/>
</dbReference>
<evidence type="ECO:0000313" key="5">
    <source>
        <dbReference type="EMBL" id="SKA05783.1"/>
    </source>
</evidence>
<dbReference type="EMBL" id="FUXI01000032">
    <property type="protein sequence ID" value="SKA05783.1"/>
    <property type="molecule type" value="Genomic_DNA"/>
</dbReference>
<dbReference type="Pfam" id="PF00005">
    <property type="entry name" value="ABC_tran"/>
    <property type="match status" value="1"/>
</dbReference>
<dbReference type="GO" id="GO:0005524">
    <property type="term" value="F:ATP binding"/>
    <property type="evidence" value="ECO:0007669"/>
    <property type="project" value="UniProtKB-KW"/>
</dbReference>
<protein>
    <submittedName>
        <fullName evidence="5">ABC-type multidrug transport system, ATPase component</fullName>
    </submittedName>
</protein>
<sequence length="203" mass="23621">MLSINNLTLITRQTILEDFSFHFEKGTLYGIVATNGSGKTTLFRAITQLIPIQKGTIELVGENKSKREFFYFETSEWFDTNLSGMDYLTFVKKEWKSTAKIEEIIHLWEMEEYIHLPIKKYSLGMKQRVLIAMYLVSQANYLLMDEITNGLDEASRGILFQALTTLKQQGKMVLLSSHYKEDIEEYCDYLLTIQNKKMEVAQL</sequence>
<dbReference type="STRING" id="263852.SAMN02745116_02267"/>
<dbReference type="SUPFAM" id="SSF52540">
    <property type="entry name" value="P-loop containing nucleoside triphosphate hydrolases"/>
    <property type="match status" value="1"/>
</dbReference>
<gene>
    <name evidence="5" type="ORF">SAMN02745116_02267</name>
</gene>
<keyword evidence="6" id="KW-1185">Reference proteome</keyword>
<dbReference type="Proteomes" id="UP000190328">
    <property type="component" value="Unassembled WGS sequence"/>
</dbReference>
<evidence type="ECO:0000259" key="4">
    <source>
        <dbReference type="PROSITE" id="PS50893"/>
    </source>
</evidence>
<dbReference type="InterPro" id="IPR027417">
    <property type="entry name" value="P-loop_NTPase"/>
</dbReference>
<dbReference type="OrthoDB" id="2365508at2"/>
<organism evidence="5 6">
    <name type="scientific">Pilibacter termitis</name>
    <dbReference type="NCBI Taxonomy" id="263852"/>
    <lineage>
        <taxon>Bacteria</taxon>
        <taxon>Bacillati</taxon>
        <taxon>Bacillota</taxon>
        <taxon>Bacilli</taxon>
        <taxon>Lactobacillales</taxon>
        <taxon>Enterococcaceae</taxon>
        <taxon>Pilibacter</taxon>
    </lineage>
</organism>
<keyword evidence="2" id="KW-0547">Nucleotide-binding</keyword>
<dbReference type="SMART" id="SM00382">
    <property type="entry name" value="AAA"/>
    <property type="match status" value="1"/>
</dbReference>
<dbReference type="InterPro" id="IPR017871">
    <property type="entry name" value="ABC_transporter-like_CS"/>
</dbReference>
<dbReference type="InterPro" id="IPR003593">
    <property type="entry name" value="AAA+_ATPase"/>
</dbReference>